<reference evidence="2" key="1">
    <citation type="journal article" date="2023" name="G3 (Bethesda)">
        <title>Genome assembly and association tests identify interacting loci associated with vigor, precocity, and sex in interspecific pistachio rootstocks.</title>
        <authorList>
            <person name="Palmer W."/>
            <person name="Jacygrad E."/>
            <person name="Sagayaradj S."/>
            <person name="Cavanaugh K."/>
            <person name="Han R."/>
            <person name="Bertier L."/>
            <person name="Beede B."/>
            <person name="Kafkas S."/>
            <person name="Golino D."/>
            <person name="Preece J."/>
            <person name="Michelmore R."/>
        </authorList>
    </citation>
    <scope>NUCLEOTIDE SEQUENCE [LARGE SCALE GENOMIC DNA]</scope>
</reference>
<accession>A0ACC1ANY2</accession>
<name>A0ACC1ANY2_9ROSI</name>
<organism evidence="1 2">
    <name type="scientific">Pistacia atlantica</name>
    <dbReference type="NCBI Taxonomy" id="434234"/>
    <lineage>
        <taxon>Eukaryota</taxon>
        <taxon>Viridiplantae</taxon>
        <taxon>Streptophyta</taxon>
        <taxon>Embryophyta</taxon>
        <taxon>Tracheophyta</taxon>
        <taxon>Spermatophyta</taxon>
        <taxon>Magnoliopsida</taxon>
        <taxon>eudicotyledons</taxon>
        <taxon>Gunneridae</taxon>
        <taxon>Pentapetalae</taxon>
        <taxon>rosids</taxon>
        <taxon>malvids</taxon>
        <taxon>Sapindales</taxon>
        <taxon>Anacardiaceae</taxon>
        <taxon>Pistacia</taxon>
    </lineage>
</organism>
<protein>
    <submittedName>
        <fullName evidence="1">Uncharacterized protein</fullName>
    </submittedName>
</protein>
<dbReference type="Proteomes" id="UP001164250">
    <property type="component" value="Chromosome 9"/>
</dbReference>
<proteinExistence type="predicted"/>
<keyword evidence="2" id="KW-1185">Reference proteome</keyword>
<gene>
    <name evidence="1" type="ORF">Patl1_32752</name>
</gene>
<evidence type="ECO:0000313" key="2">
    <source>
        <dbReference type="Proteomes" id="UP001164250"/>
    </source>
</evidence>
<comment type="caution">
    <text evidence="1">The sequence shown here is derived from an EMBL/GenBank/DDBJ whole genome shotgun (WGS) entry which is preliminary data.</text>
</comment>
<evidence type="ECO:0000313" key="1">
    <source>
        <dbReference type="EMBL" id="KAJ0088399.1"/>
    </source>
</evidence>
<dbReference type="EMBL" id="CM047905">
    <property type="protein sequence ID" value="KAJ0088399.1"/>
    <property type="molecule type" value="Genomic_DNA"/>
</dbReference>
<sequence length="109" mass="12507">MHVLTFCSIFTFLIPILVATVQVCVHGTTKSPVETHGVNVYAFLLATIIFIFYSAFTTADTQFSSIIAFITGFFLRFLWCPLSSLARLHIPFLFYGLWCHLFWFIFVPL</sequence>